<keyword evidence="6" id="KW-0999">Mitochondrion inner membrane</keyword>
<dbReference type="Proteomes" id="UP000734854">
    <property type="component" value="Unassembled WGS sequence"/>
</dbReference>
<evidence type="ECO:0000256" key="2">
    <source>
        <dbReference type="ARBA" id="ARBA00009502"/>
    </source>
</evidence>
<evidence type="ECO:0000256" key="10">
    <source>
        <dbReference type="ARBA" id="ARBA00023196"/>
    </source>
</evidence>
<dbReference type="GO" id="GO:0045259">
    <property type="term" value="C:proton-transporting ATP synthase complex"/>
    <property type="evidence" value="ECO:0007669"/>
    <property type="project" value="UniProtKB-KW"/>
</dbReference>
<dbReference type="FunFam" id="1.10.1620.20:FF:000002">
    <property type="entry name" value="ATP synthase subunit epsilon, mitochondrial"/>
    <property type="match status" value="1"/>
</dbReference>
<dbReference type="GO" id="GO:0046933">
    <property type="term" value="F:proton-transporting ATP synthase activity, rotational mechanism"/>
    <property type="evidence" value="ECO:0007669"/>
    <property type="project" value="InterPro"/>
</dbReference>
<dbReference type="InterPro" id="IPR036742">
    <property type="entry name" value="ATP_synth_F1_esu_sf_mt"/>
</dbReference>
<reference evidence="14 15" key="1">
    <citation type="submission" date="2020-08" db="EMBL/GenBank/DDBJ databases">
        <title>Plant Genome Project.</title>
        <authorList>
            <person name="Zhang R.-G."/>
        </authorList>
    </citation>
    <scope>NUCLEOTIDE SEQUENCE [LARGE SCALE GENOMIC DNA]</scope>
    <source>
        <tissue evidence="14">Rhizome</tissue>
    </source>
</reference>
<comment type="function">
    <text evidence="12">Mitochondrial membrane ATP synthase (F(1)F(0) ATP synthase or Complex V) produces ATP from ADP in the presence of a proton gradient across the membrane which is generated by electron transport complexes of the respiratory chain. F-type ATPases consist of two structural domains, F(1) - containing the extramembraneous catalytic core, and F(0) - containing the membrane proton channel, linked together by a central stalk and a peripheral stalk. During catalysis, ATP synthesis in the catalytic domain of F(1) is coupled via a rotary mechanism of the central stalk subunits to proton translocation. Part of the complex F(1) domain and of the central stalk which is part of the complex rotary element. Rotation of the central stalk against the surrounding alpha(3)beta(3) subunits leads to hydrolysis of ATP in three separate catalytic sites on the beta subunits.</text>
</comment>
<keyword evidence="5" id="KW-0375">Hydrogen ion transport</keyword>
<dbReference type="EMBL" id="JACMSC010000007">
    <property type="protein sequence ID" value="KAG6513449.1"/>
    <property type="molecule type" value="Genomic_DNA"/>
</dbReference>
<dbReference type="GO" id="GO:0005743">
    <property type="term" value="C:mitochondrial inner membrane"/>
    <property type="evidence" value="ECO:0007669"/>
    <property type="project" value="UniProtKB-SubCell"/>
</dbReference>
<evidence type="ECO:0000313" key="14">
    <source>
        <dbReference type="EMBL" id="KAG6513449.1"/>
    </source>
</evidence>
<organism evidence="14 15">
    <name type="scientific">Zingiber officinale</name>
    <name type="common">Ginger</name>
    <name type="synonym">Amomum zingiber</name>
    <dbReference type="NCBI Taxonomy" id="94328"/>
    <lineage>
        <taxon>Eukaryota</taxon>
        <taxon>Viridiplantae</taxon>
        <taxon>Streptophyta</taxon>
        <taxon>Embryophyta</taxon>
        <taxon>Tracheophyta</taxon>
        <taxon>Spermatophyta</taxon>
        <taxon>Magnoliopsida</taxon>
        <taxon>Liliopsida</taxon>
        <taxon>Zingiberales</taxon>
        <taxon>Zingiberaceae</taxon>
        <taxon>Zingiber</taxon>
    </lineage>
</organism>
<name>A0A8J5H1D3_ZINOF</name>
<proteinExistence type="inferred from homology"/>
<comment type="subunit">
    <text evidence="3">F-type ATPases have 2 components, CF(1) - the catalytic core - and CF(0) - the membrane proton channel. CF(1) has five subunits: alpha(3), beta(3), gamma(1), delta(1), epsilon(1). CF(0) has three main subunits: a, b and c.</text>
</comment>
<evidence type="ECO:0000256" key="9">
    <source>
        <dbReference type="ARBA" id="ARBA00023136"/>
    </source>
</evidence>
<dbReference type="InterPro" id="IPR006721">
    <property type="entry name" value="ATP_synth_F1_esu_mt"/>
</dbReference>
<evidence type="ECO:0000256" key="12">
    <source>
        <dbReference type="ARBA" id="ARBA00025364"/>
    </source>
</evidence>
<gene>
    <name evidence="14" type="ORF">ZIOFF_023779</name>
</gene>
<keyword evidence="15" id="KW-1185">Reference proteome</keyword>
<evidence type="ECO:0000256" key="3">
    <source>
        <dbReference type="ARBA" id="ARBA00011648"/>
    </source>
</evidence>
<keyword evidence="7" id="KW-0406">Ion transport</keyword>
<keyword evidence="11" id="KW-0066">ATP synthesis</keyword>
<evidence type="ECO:0000256" key="13">
    <source>
        <dbReference type="ARBA" id="ARBA00070654"/>
    </source>
</evidence>
<comment type="subcellular location">
    <subcellularLocation>
        <location evidence="1">Mitochondrion inner membrane</location>
    </subcellularLocation>
</comment>
<evidence type="ECO:0000256" key="4">
    <source>
        <dbReference type="ARBA" id="ARBA00022448"/>
    </source>
</evidence>
<dbReference type="CDD" id="cd12153">
    <property type="entry name" value="F1-ATPase_epsilon"/>
    <property type="match status" value="1"/>
</dbReference>
<sequence length="307" mass="33786">MASTGAAVPFWRAAGMTYISYSNICASLVRSCLKEPHRSTAAAREKVHFAISKWANGKPESPSPTLSAISHVMDSVEESVCVRTPKLLVGVSLAGRASSQLSLAVRKEEKKLSYENSMFRQAKALVISTLGEFAEICQTKQVRASSRIGSGLTDEATLNEASFLVLGRHRIVRRDIKASNVLLGPDFEPQAKPLMETGKIDELVDPVFQGNYDRDQAQRLVLAASHCVRQSSFCRPSMTEVRLVPTQFTSLNQLDFLAMLIRIPRIGSVEEGPGFDSVEALPLTWKIPESQLEKDENERDDYASPAD</sequence>
<dbReference type="PANTHER" id="PTHR12448">
    <property type="entry name" value="ATP SYNTHASE EPSILON CHAIN, MITOCHONDRIAL"/>
    <property type="match status" value="1"/>
</dbReference>
<evidence type="ECO:0000313" key="15">
    <source>
        <dbReference type="Proteomes" id="UP000734854"/>
    </source>
</evidence>
<keyword evidence="9" id="KW-0472">Membrane</keyword>
<evidence type="ECO:0000256" key="1">
    <source>
        <dbReference type="ARBA" id="ARBA00004273"/>
    </source>
</evidence>
<evidence type="ECO:0000256" key="7">
    <source>
        <dbReference type="ARBA" id="ARBA00023065"/>
    </source>
</evidence>
<keyword evidence="4" id="KW-0813">Transport</keyword>
<dbReference type="SUPFAM" id="SSF48690">
    <property type="entry name" value="Epsilon subunit of mitochondrial F1F0-ATP synthase"/>
    <property type="match status" value="1"/>
</dbReference>
<dbReference type="AlphaFoldDB" id="A0A8J5H1D3"/>
<dbReference type="PANTHER" id="PTHR12448:SF0">
    <property type="entry name" value="ATP SYNTHASE SUBUNIT EPSILON, MITOCHONDRIAL"/>
    <property type="match status" value="1"/>
</dbReference>
<dbReference type="Pfam" id="PF04627">
    <property type="entry name" value="ATP-synt_Eps"/>
    <property type="match status" value="1"/>
</dbReference>
<evidence type="ECO:0000256" key="5">
    <source>
        <dbReference type="ARBA" id="ARBA00022781"/>
    </source>
</evidence>
<comment type="caution">
    <text evidence="14">The sequence shown here is derived from an EMBL/GenBank/DDBJ whole genome shotgun (WGS) entry which is preliminary data.</text>
</comment>
<protein>
    <recommendedName>
        <fullName evidence="13">ATP synthase subunit epsilon, mitochondrial</fullName>
    </recommendedName>
</protein>
<comment type="similarity">
    <text evidence="2">Belongs to the eukaryotic ATPase epsilon family.</text>
</comment>
<evidence type="ECO:0000256" key="8">
    <source>
        <dbReference type="ARBA" id="ARBA00023128"/>
    </source>
</evidence>
<keyword evidence="10" id="KW-0139">CF(1)</keyword>
<dbReference type="Gene3D" id="1.10.1620.20">
    <property type="entry name" value="ATP synthase, F1 complex, epsilon subunit superfamily, mitochondrial"/>
    <property type="match status" value="1"/>
</dbReference>
<keyword evidence="8" id="KW-0496">Mitochondrion</keyword>
<dbReference type="GO" id="GO:0042776">
    <property type="term" value="P:proton motive force-driven mitochondrial ATP synthesis"/>
    <property type="evidence" value="ECO:0007669"/>
    <property type="project" value="TreeGrafter"/>
</dbReference>
<accession>A0A8J5H1D3</accession>
<evidence type="ECO:0000256" key="6">
    <source>
        <dbReference type="ARBA" id="ARBA00022792"/>
    </source>
</evidence>
<evidence type="ECO:0000256" key="11">
    <source>
        <dbReference type="ARBA" id="ARBA00023310"/>
    </source>
</evidence>